<dbReference type="GeneID" id="1441991"/>
<dbReference type="KEGG" id="tvo:TVG0923753"/>
<feature type="transmembrane region" description="Helical" evidence="1">
    <location>
        <begin position="72"/>
        <end position="90"/>
    </location>
</feature>
<dbReference type="DNASU" id="1441991"/>
<reference evidence="2 3" key="2">
    <citation type="journal article" date="2000" name="Proc. Natl. Acad. Sci. U.S.A.">
        <title>Archaeal adaptation to higher temperatures revealed by genomic sequence of Thermoplasma volcanium.</title>
        <authorList>
            <person name="Kawashima T."/>
            <person name="Amano N."/>
            <person name="Koike H."/>
            <person name="Makino S."/>
            <person name="Higuchi S."/>
            <person name="Kawashima-Ohya Y."/>
            <person name="Watanabe K."/>
            <person name="Yamazaki M."/>
            <person name="Kanehori K."/>
            <person name="Kawamoto T."/>
            <person name="Nunoshiba T."/>
            <person name="Yamamoto Y."/>
            <person name="Aramaki H."/>
            <person name="Makino K."/>
            <person name="Suzuki M."/>
        </authorList>
    </citation>
    <scope>NUCLEOTIDE SEQUENCE [LARGE SCALE GENOMIC DNA]</scope>
    <source>
        <strain evidence="3">ATCC 51530 / DSM 4299 / JCM 9571 / NBRC 15438 / GSS1</strain>
    </source>
</reference>
<organism evidence="2 3">
    <name type="scientific">Thermoplasma volcanium (strain ATCC 51530 / DSM 4299 / JCM 9571 / NBRC 15438 / GSS1)</name>
    <dbReference type="NCBI Taxonomy" id="273116"/>
    <lineage>
        <taxon>Archaea</taxon>
        <taxon>Methanobacteriati</taxon>
        <taxon>Thermoplasmatota</taxon>
        <taxon>Thermoplasmata</taxon>
        <taxon>Thermoplasmatales</taxon>
        <taxon>Thermoplasmataceae</taxon>
        <taxon>Thermoplasma</taxon>
    </lineage>
</organism>
<feature type="transmembrane region" description="Helical" evidence="1">
    <location>
        <begin position="47"/>
        <end position="66"/>
    </location>
</feature>
<evidence type="ECO:0000313" key="3">
    <source>
        <dbReference type="Proteomes" id="UP000001017"/>
    </source>
</evidence>
<dbReference type="STRING" id="273116.gene:9381695"/>
<sequence length="175" mass="20260">MQLESLYQFLYSVVMSYLVSLKYVSFVLISVILVFRKIIRTVKGGRFRRYSIFIPPILYILFSIAVSYGTSLLGIVLSLIAFVFGIYISFHTTRSIVFFSKNNILYYKRPGWVVAIWSLAFLTRLALILFFPSFNGDLFTVLLFLASGLIIGESFWIVRKNREILSTVRMPKIHL</sequence>
<dbReference type="Pfam" id="PF07301">
    <property type="entry name" value="DUF1453"/>
    <property type="match status" value="1"/>
</dbReference>
<name>Q97AA7_THEVO</name>
<feature type="transmembrane region" description="Helical" evidence="1">
    <location>
        <begin position="111"/>
        <end position="132"/>
    </location>
</feature>
<dbReference type="HOGENOM" id="CLU_1529309_0_0_2"/>
<dbReference type="AlphaFoldDB" id="Q97AA7"/>
<accession>Q97AA7</accession>
<dbReference type="InterPro" id="IPR058247">
    <property type="entry name" value="DUF1453"/>
</dbReference>
<dbReference type="eggNOG" id="arCOG05382">
    <property type="taxonomic scope" value="Archaea"/>
</dbReference>
<feature type="transmembrane region" description="Helical" evidence="1">
    <location>
        <begin position="138"/>
        <end position="158"/>
    </location>
</feature>
<keyword evidence="1" id="KW-1133">Transmembrane helix</keyword>
<evidence type="ECO:0000256" key="1">
    <source>
        <dbReference type="SAM" id="Phobius"/>
    </source>
</evidence>
<keyword evidence="3" id="KW-1185">Reference proteome</keyword>
<protein>
    <submittedName>
        <fullName evidence="2">TVG0923753 protein</fullName>
    </submittedName>
</protein>
<keyword evidence="1" id="KW-0472">Membrane</keyword>
<reference evidence="2 3" key="1">
    <citation type="journal article" date="1999" name="Proc. Jpn. Acad.">
        <title>Determination of the complete genomic DNA sequence of Thermoplasma volvanium GSS1.</title>
        <authorList>
            <person name="Kawashima T."/>
            <person name="Yamamoto Y."/>
            <person name="Aramaki H."/>
            <person name="Nunoshiba T."/>
            <person name="Kawamoto T."/>
            <person name="Watanabe K."/>
            <person name="Yamazaki M."/>
            <person name="Kanehori K."/>
            <person name="Amano N."/>
            <person name="Ohya Y."/>
            <person name="Makino K."/>
            <person name="Suzuki M."/>
        </authorList>
    </citation>
    <scope>NUCLEOTIDE SEQUENCE [LARGE SCALE GENOMIC DNA]</scope>
    <source>
        <strain evidence="3">ATCC 51530 / DSM 4299 / JCM 9571 / NBRC 15438 / GSS1</strain>
    </source>
</reference>
<evidence type="ECO:0000313" key="2">
    <source>
        <dbReference type="EMBL" id="BAB60045.1"/>
    </source>
</evidence>
<proteinExistence type="predicted"/>
<dbReference type="OrthoDB" id="55967at2157"/>
<feature type="transmembrane region" description="Helical" evidence="1">
    <location>
        <begin position="6"/>
        <end position="35"/>
    </location>
</feature>
<dbReference type="PaxDb" id="273116-14325120"/>
<dbReference type="Proteomes" id="UP000001017">
    <property type="component" value="Chromosome"/>
</dbReference>
<keyword evidence="1" id="KW-0812">Transmembrane</keyword>
<dbReference type="EMBL" id="BA000011">
    <property type="protein sequence ID" value="BAB60045.1"/>
    <property type="molecule type" value="Genomic_DNA"/>
</dbReference>
<gene>
    <name evidence="2" type="ORF">TVG0923753</name>
</gene>
<dbReference type="RefSeq" id="WP_010917143.1">
    <property type="nucleotide sequence ID" value="NC_002689.2"/>
</dbReference>